<keyword evidence="5" id="KW-1185">Reference proteome</keyword>
<evidence type="ECO:0000256" key="2">
    <source>
        <dbReference type="SAM" id="SignalP"/>
    </source>
</evidence>
<evidence type="ECO:0000256" key="1">
    <source>
        <dbReference type="SAM" id="MobiDB-lite"/>
    </source>
</evidence>
<dbReference type="AlphaFoldDB" id="A0A1D7Y2B8"/>
<feature type="compositionally biased region" description="Basic and acidic residues" evidence="1">
    <location>
        <begin position="300"/>
        <end position="322"/>
    </location>
</feature>
<accession>A0A1D7Y2B8</accession>
<protein>
    <recommendedName>
        <fullName evidence="3">Deoxyribonuclease NucA/NucB domain-containing protein</fullName>
    </recommendedName>
</protein>
<gene>
    <name evidence="4" type="ORF">BFF78_00200</name>
</gene>
<name>A0A1D7Y2B8_9ACTN</name>
<keyword evidence="2" id="KW-0732">Signal</keyword>
<dbReference type="Proteomes" id="UP000094960">
    <property type="component" value="Chromosome"/>
</dbReference>
<dbReference type="InterPro" id="IPR029476">
    <property type="entry name" value="DNase_NucA_NucB"/>
</dbReference>
<dbReference type="KEGG" id="spun:BFF78_00200"/>
<dbReference type="EMBL" id="CP017248">
    <property type="protein sequence ID" value="AOR29724.1"/>
    <property type="molecule type" value="Genomic_DNA"/>
</dbReference>
<proteinExistence type="predicted"/>
<evidence type="ECO:0000259" key="3">
    <source>
        <dbReference type="Pfam" id="PF14040"/>
    </source>
</evidence>
<dbReference type="Pfam" id="PF14040">
    <property type="entry name" value="DNase_NucA_NucB"/>
    <property type="match status" value="1"/>
</dbReference>
<feature type="domain" description="Deoxyribonuclease NucA/NucB" evidence="3">
    <location>
        <begin position="308"/>
        <end position="358"/>
    </location>
</feature>
<feature type="chain" id="PRO_5009102500" description="Deoxyribonuclease NucA/NucB domain-containing protein" evidence="2">
    <location>
        <begin position="31"/>
        <end position="432"/>
    </location>
</feature>
<feature type="region of interest" description="Disordered" evidence="1">
    <location>
        <begin position="300"/>
        <end position="325"/>
    </location>
</feature>
<sequence length="432" mass="45181">MKHLRRGLSAIAALVFTASLCAAGTAPATAAPPASAAPPGHGTCVATAPGTPLQRQGTAWTCVRTIDTAPAGAAAPTSAALAPAARAQAADPKPNPGLGMCTGADPRQSSRKAYCVRHWVIYEALGKDGSVADHATVFVAAAASMDSQPQAAWSEDIITEVVEMTEKMPPVTMALSSTCSGQCTSGSSAWDGAAVRFRRLHEGKDGTLSYSSSVGKGFNTTILPTYRVEGAILNGSGPPTHIRPEWNGIEVRCDDDSGSWPGCIVPGHLANVTFSKARYRGAAIAYEWAQKNLTGKYGDHDHPLNRFTDPLDPKNDKRRDKTCGIGGPNKFVGGATGVPNDSCDEYPFAGSWQGGKDGNQCVDITPRAVGGVWDIANVTVDRAAQPTPPYNAPCIRAHVDNKDNGDAGLEYGRAIQSDRIIDSEAFEVIIAP</sequence>
<reference evidence="5" key="1">
    <citation type="submission" date="2016-09" db="EMBL/GenBank/DDBJ databases">
        <title>Streptomyces puniciscabiei strain:TW1S1 Genome sequencing and assembly.</title>
        <authorList>
            <person name="Kim M.-K."/>
            <person name="Kim S.B."/>
        </authorList>
    </citation>
    <scope>NUCLEOTIDE SEQUENCE [LARGE SCALE GENOMIC DNA]</scope>
    <source>
        <strain evidence="5">TW1S1</strain>
    </source>
</reference>
<feature type="signal peptide" evidence="2">
    <location>
        <begin position="1"/>
        <end position="30"/>
    </location>
</feature>
<evidence type="ECO:0000313" key="5">
    <source>
        <dbReference type="Proteomes" id="UP000094960"/>
    </source>
</evidence>
<evidence type="ECO:0000313" key="4">
    <source>
        <dbReference type="EMBL" id="AOR29724.1"/>
    </source>
</evidence>
<organism evidence="4 5">
    <name type="scientific">Streptomyces fodineus</name>
    <dbReference type="NCBI Taxonomy" id="1904616"/>
    <lineage>
        <taxon>Bacteria</taxon>
        <taxon>Bacillati</taxon>
        <taxon>Actinomycetota</taxon>
        <taxon>Actinomycetes</taxon>
        <taxon>Kitasatosporales</taxon>
        <taxon>Streptomycetaceae</taxon>
        <taxon>Streptomyces</taxon>
    </lineage>
</organism>